<feature type="transmembrane region" description="Helical" evidence="9">
    <location>
        <begin position="53"/>
        <end position="71"/>
    </location>
</feature>
<name>A0A6J1SID0_FRAOC</name>
<evidence type="ECO:0000256" key="5">
    <source>
        <dbReference type="ARBA" id="ARBA00022824"/>
    </source>
</evidence>
<evidence type="ECO:0000313" key="11">
    <source>
        <dbReference type="RefSeq" id="XP_026280989.1"/>
    </source>
</evidence>
<comment type="similarity">
    <text evidence="2 9">Belongs to the SPCS2 family.</text>
</comment>
<keyword evidence="10" id="KW-1185">Reference proteome</keyword>
<feature type="transmembrane region" description="Helical" evidence="9">
    <location>
        <begin position="83"/>
        <end position="101"/>
    </location>
</feature>
<dbReference type="PANTHER" id="PTHR13085:SF0">
    <property type="entry name" value="SIGNAL PEPTIDASE COMPLEX SUBUNIT 2"/>
    <property type="match status" value="1"/>
</dbReference>
<dbReference type="AlphaFoldDB" id="A0A6J1SID0"/>
<dbReference type="RefSeq" id="XP_026280989.1">
    <property type="nucleotide sequence ID" value="XM_026425204.2"/>
</dbReference>
<dbReference type="GO" id="GO:0005787">
    <property type="term" value="C:signal peptidase complex"/>
    <property type="evidence" value="ECO:0007669"/>
    <property type="project" value="UniProtKB-UniRule"/>
</dbReference>
<dbReference type="GO" id="GO:0008233">
    <property type="term" value="F:peptidase activity"/>
    <property type="evidence" value="ECO:0007669"/>
    <property type="project" value="UniProtKB-UniRule"/>
</dbReference>
<evidence type="ECO:0000256" key="9">
    <source>
        <dbReference type="RuleBase" id="RU368033"/>
    </source>
</evidence>
<evidence type="ECO:0000256" key="8">
    <source>
        <dbReference type="ARBA" id="ARBA00045608"/>
    </source>
</evidence>
<dbReference type="GO" id="GO:0006465">
    <property type="term" value="P:signal peptide processing"/>
    <property type="evidence" value="ECO:0007669"/>
    <property type="project" value="UniProtKB-UniRule"/>
</dbReference>
<dbReference type="InterPro" id="IPR009582">
    <property type="entry name" value="Spc2/SPCS2"/>
</dbReference>
<sequence>MAGNNKDKDEDDKPYFKVNKWDGSAVKNALDDAVKEVLIKKYSYQENFGLMDGRLVMCSIAVSVALFALGYDYVYPFPKSKPILIVCVSTYFAFMGLLTLYTTYKEKGIFVTAVQKDPAGFNPDNTWEVSSYLNKFDDKYHLDLVLFSAKGKSKREGSFVKSVANYFDEEGVLLYDLLEPDVCKLHDSLLKEKKDK</sequence>
<evidence type="ECO:0000256" key="6">
    <source>
        <dbReference type="ARBA" id="ARBA00022989"/>
    </source>
</evidence>
<gene>
    <name evidence="11" type="primary">LOC113208267</name>
</gene>
<evidence type="ECO:0000256" key="1">
    <source>
        <dbReference type="ARBA" id="ARBA00004477"/>
    </source>
</evidence>
<dbReference type="CTD" id="32095"/>
<proteinExistence type="inferred from homology"/>
<dbReference type="GO" id="GO:0045047">
    <property type="term" value="P:protein targeting to ER"/>
    <property type="evidence" value="ECO:0007669"/>
    <property type="project" value="TreeGrafter"/>
</dbReference>
<dbReference type="Pfam" id="PF06703">
    <property type="entry name" value="SPC25"/>
    <property type="match status" value="1"/>
</dbReference>
<accession>A0A6J1SID0</accession>
<keyword evidence="4 9" id="KW-0812">Transmembrane</keyword>
<dbReference type="Proteomes" id="UP000504606">
    <property type="component" value="Unplaced"/>
</dbReference>
<evidence type="ECO:0000256" key="3">
    <source>
        <dbReference type="ARBA" id="ARBA00017057"/>
    </source>
</evidence>
<protein>
    <recommendedName>
        <fullName evidence="3 9">Signal peptidase complex subunit 2</fullName>
    </recommendedName>
</protein>
<dbReference type="GeneID" id="113208267"/>
<reference evidence="11" key="1">
    <citation type="submission" date="2025-08" db="UniProtKB">
        <authorList>
            <consortium name="RefSeq"/>
        </authorList>
    </citation>
    <scope>IDENTIFICATION</scope>
    <source>
        <tissue evidence="11">Whole organism</tissue>
    </source>
</reference>
<dbReference type="PANTHER" id="PTHR13085">
    <property type="entry name" value="MICROSOMAL SIGNAL PEPTIDASE 25 KDA SUBUNIT"/>
    <property type="match status" value="1"/>
</dbReference>
<evidence type="ECO:0000256" key="7">
    <source>
        <dbReference type="ARBA" id="ARBA00023136"/>
    </source>
</evidence>
<organism evidence="10 11">
    <name type="scientific">Frankliniella occidentalis</name>
    <name type="common">Western flower thrips</name>
    <name type="synonym">Euthrips occidentalis</name>
    <dbReference type="NCBI Taxonomy" id="133901"/>
    <lineage>
        <taxon>Eukaryota</taxon>
        <taxon>Metazoa</taxon>
        <taxon>Ecdysozoa</taxon>
        <taxon>Arthropoda</taxon>
        <taxon>Hexapoda</taxon>
        <taxon>Insecta</taxon>
        <taxon>Pterygota</taxon>
        <taxon>Neoptera</taxon>
        <taxon>Paraneoptera</taxon>
        <taxon>Thysanoptera</taxon>
        <taxon>Terebrantia</taxon>
        <taxon>Thripoidea</taxon>
        <taxon>Thripidae</taxon>
        <taxon>Frankliniella</taxon>
    </lineage>
</organism>
<evidence type="ECO:0000313" key="10">
    <source>
        <dbReference type="Proteomes" id="UP000504606"/>
    </source>
</evidence>
<comment type="subcellular location">
    <subcellularLocation>
        <location evidence="1 9">Endoplasmic reticulum membrane</location>
        <topology evidence="1 9">Multi-pass membrane protein</topology>
    </subcellularLocation>
</comment>
<comment type="function">
    <text evidence="8 9">Component of the signal peptidase complex (SPC) which catalyzes the cleavage of N-terminal signal sequences from nascent proteins as they are translocated into the lumen of the endoplasmic reticulum. Enhances the enzymatic activity of SPC and facilitates the interactions between different components of the translocation site.</text>
</comment>
<keyword evidence="7 9" id="KW-0472">Membrane</keyword>
<dbReference type="KEGG" id="foc:113208267"/>
<keyword evidence="6 9" id="KW-1133">Transmembrane helix</keyword>
<keyword evidence="5 9" id="KW-0256">Endoplasmic reticulum</keyword>
<dbReference type="OrthoDB" id="29558at2759"/>
<evidence type="ECO:0000256" key="2">
    <source>
        <dbReference type="ARBA" id="ARBA00007324"/>
    </source>
</evidence>
<evidence type="ECO:0000256" key="4">
    <source>
        <dbReference type="ARBA" id="ARBA00022692"/>
    </source>
</evidence>